<dbReference type="OrthoDB" id="3016366at2759"/>
<gene>
    <name evidence="1" type="ORF">M413DRAFT_94659</name>
</gene>
<proteinExistence type="predicted"/>
<dbReference type="HOGENOM" id="CLU_095741_2_1_1"/>
<accession>A0A0C3CZ05</accession>
<keyword evidence="2" id="KW-1185">Reference proteome</keyword>
<reference evidence="2" key="2">
    <citation type="submission" date="2015-01" db="EMBL/GenBank/DDBJ databases">
        <title>Evolutionary Origins and Diversification of the Mycorrhizal Mutualists.</title>
        <authorList>
            <consortium name="DOE Joint Genome Institute"/>
            <consortium name="Mycorrhizal Genomics Consortium"/>
            <person name="Kohler A."/>
            <person name="Kuo A."/>
            <person name="Nagy L.G."/>
            <person name="Floudas D."/>
            <person name="Copeland A."/>
            <person name="Barry K.W."/>
            <person name="Cichocki N."/>
            <person name="Veneault-Fourrey C."/>
            <person name="LaButti K."/>
            <person name="Lindquist E.A."/>
            <person name="Lipzen A."/>
            <person name="Lundell T."/>
            <person name="Morin E."/>
            <person name="Murat C."/>
            <person name="Riley R."/>
            <person name="Ohm R."/>
            <person name="Sun H."/>
            <person name="Tunlid A."/>
            <person name="Henrissat B."/>
            <person name="Grigoriev I.V."/>
            <person name="Hibbett D.S."/>
            <person name="Martin F."/>
        </authorList>
    </citation>
    <scope>NUCLEOTIDE SEQUENCE [LARGE SCALE GENOMIC DNA]</scope>
    <source>
        <strain evidence="2">h7</strain>
    </source>
</reference>
<dbReference type="Pfam" id="PF20174">
    <property type="entry name" value="DUF6540"/>
    <property type="match status" value="1"/>
</dbReference>
<protein>
    <submittedName>
        <fullName evidence="1">Uncharacterized protein</fullName>
    </submittedName>
</protein>
<name>A0A0C3CZ05_HEBCY</name>
<evidence type="ECO:0000313" key="2">
    <source>
        <dbReference type="Proteomes" id="UP000053424"/>
    </source>
</evidence>
<dbReference type="EMBL" id="KN831768">
    <property type="protein sequence ID" value="KIM49061.1"/>
    <property type="molecule type" value="Genomic_DNA"/>
</dbReference>
<reference evidence="1 2" key="1">
    <citation type="submission" date="2014-04" db="EMBL/GenBank/DDBJ databases">
        <authorList>
            <consortium name="DOE Joint Genome Institute"/>
            <person name="Kuo A."/>
            <person name="Gay G."/>
            <person name="Dore J."/>
            <person name="Kohler A."/>
            <person name="Nagy L.G."/>
            <person name="Floudas D."/>
            <person name="Copeland A."/>
            <person name="Barry K.W."/>
            <person name="Cichocki N."/>
            <person name="Veneault-Fourrey C."/>
            <person name="LaButti K."/>
            <person name="Lindquist E.A."/>
            <person name="Lipzen A."/>
            <person name="Lundell T."/>
            <person name="Morin E."/>
            <person name="Murat C."/>
            <person name="Sun H."/>
            <person name="Tunlid A."/>
            <person name="Henrissat B."/>
            <person name="Grigoriev I.V."/>
            <person name="Hibbett D.S."/>
            <person name="Martin F."/>
            <person name="Nordberg H.P."/>
            <person name="Cantor M.N."/>
            <person name="Hua S.X."/>
        </authorList>
    </citation>
    <scope>NUCLEOTIDE SEQUENCE [LARGE SCALE GENOMIC DNA]</scope>
    <source>
        <strain evidence="2">h7</strain>
    </source>
</reference>
<sequence length="162" mass="17728">MNKSDEMLTGGTVYLGLKIRYPTAGDPERYHWFIWLTDDGQSSICVHATSSTGAFQFEAKPSSSEAVSAITSIARLNGRDLNTLIESLGEIPLETPQEDRGQEFNCRVWVRQAIRMLEGLGVLKCDDLAALEAEVIGYAEANREAVEQGATSAGIYASLHCR</sequence>
<organism evidence="1 2">
    <name type="scientific">Hebeloma cylindrosporum</name>
    <dbReference type="NCBI Taxonomy" id="76867"/>
    <lineage>
        <taxon>Eukaryota</taxon>
        <taxon>Fungi</taxon>
        <taxon>Dikarya</taxon>
        <taxon>Basidiomycota</taxon>
        <taxon>Agaricomycotina</taxon>
        <taxon>Agaricomycetes</taxon>
        <taxon>Agaricomycetidae</taxon>
        <taxon>Agaricales</taxon>
        <taxon>Agaricineae</taxon>
        <taxon>Hymenogastraceae</taxon>
        <taxon>Hebeloma</taxon>
    </lineage>
</organism>
<dbReference type="Proteomes" id="UP000053424">
    <property type="component" value="Unassembled WGS sequence"/>
</dbReference>
<dbReference type="InterPro" id="IPR046670">
    <property type="entry name" value="DUF6540"/>
</dbReference>
<dbReference type="AlphaFoldDB" id="A0A0C3CZ05"/>
<evidence type="ECO:0000313" key="1">
    <source>
        <dbReference type="EMBL" id="KIM49061.1"/>
    </source>
</evidence>